<dbReference type="InterPro" id="IPR010259">
    <property type="entry name" value="S8pro/Inhibitor_I9"/>
</dbReference>
<reference evidence="6 7" key="1">
    <citation type="journal article" date="2011" name="Science">
        <title>The Selaginella genome identifies genetic changes associated with the evolution of vascular plants.</title>
        <authorList>
            <person name="Banks J.A."/>
            <person name="Nishiyama T."/>
            <person name="Hasebe M."/>
            <person name="Bowman J.L."/>
            <person name="Gribskov M."/>
            <person name="dePamphilis C."/>
            <person name="Albert V.A."/>
            <person name="Aono N."/>
            <person name="Aoyama T."/>
            <person name="Ambrose B.A."/>
            <person name="Ashton N.W."/>
            <person name="Axtell M.J."/>
            <person name="Barker E."/>
            <person name="Barker M.S."/>
            <person name="Bennetzen J.L."/>
            <person name="Bonawitz N.D."/>
            <person name="Chapple C."/>
            <person name="Cheng C."/>
            <person name="Correa L.G."/>
            <person name="Dacre M."/>
            <person name="DeBarry J."/>
            <person name="Dreyer I."/>
            <person name="Elias M."/>
            <person name="Engstrom E.M."/>
            <person name="Estelle M."/>
            <person name="Feng L."/>
            <person name="Finet C."/>
            <person name="Floyd S.K."/>
            <person name="Frommer W.B."/>
            <person name="Fujita T."/>
            <person name="Gramzow L."/>
            <person name="Gutensohn M."/>
            <person name="Harholt J."/>
            <person name="Hattori M."/>
            <person name="Heyl A."/>
            <person name="Hirai T."/>
            <person name="Hiwatashi Y."/>
            <person name="Ishikawa M."/>
            <person name="Iwata M."/>
            <person name="Karol K.G."/>
            <person name="Koehler B."/>
            <person name="Kolukisaoglu U."/>
            <person name="Kubo M."/>
            <person name="Kurata T."/>
            <person name="Lalonde S."/>
            <person name="Li K."/>
            <person name="Li Y."/>
            <person name="Litt A."/>
            <person name="Lyons E."/>
            <person name="Manning G."/>
            <person name="Maruyama T."/>
            <person name="Michael T.P."/>
            <person name="Mikami K."/>
            <person name="Miyazaki S."/>
            <person name="Morinaga S."/>
            <person name="Murata T."/>
            <person name="Mueller-Roeber B."/>
            <person name="Nelson D.R."/>
            <person name="Obara M."/>
            <person name="Oguri Y."/>
            <person name="Olmstead R.G."/>
            <person name="Onodera N."/>
            <person name="Petersen B.L."/>
            <person name="Pils B."/>
            <person name="Prigge M."/>
            <person name="Rensing S.A."/>
            <person name="Riano-Pachon D.M."/>
            <person name="Roberts A.W."/>
            <person name="Sato Y."/>
            <person name="Scheller H.V."/>
            <person name="Schulz B."/>
            <person name="Schulz C."/>
            <person name="Shakirov E.V."/>
            <person name="Shibagaki N."/>
            <person name="Shinohara N."/>
            <person name="Shippen D.E."/>
            <person name="Soerensen I."/>
            <person name="Sotooka R."/>
            <person name="Sugimoto N."/>
            <person name="Sugita M."/>
            <person name="Sumikawa N."/>
            <person name="Tanurdzic M."/>
            <person name="Theissen G."/>
            <person name="Ulvskov P."/>
            <person name="Wakazuki S."/>
            <person name="Weng J.K."/>
            <person name="Willats W.W."/>
            <person name="Wipf D."/>
            <person name="Wolf P.G."/>
            <person name="Yang L."/>
            <person name="Zimmer A.D."/>
            <person name="Zhu Q."/>
            <person name="Mitros T."/>
            <person name="Hellsten U."/>
            <person name="Loque D."/>
            <person name="Otillar R."/>
            <person name="Salamov A."/>
            <person name="Schmutz J."/>
            <person name="Shapiro H."/>
            <person name="Lindquist E."/>
            <person name="Lucas S."/>
            <person name="Rokhsar D."/>
            <person name="Grigoriev I.V."/>
        </authorList>
    </citation>
    <scope>NUCLEOTIDE SEQUENCE [LARGE SCALE GENOMIC DNA]</scope>
</reference>
<dbReference type="EMBL" id="GL377666">
    <property type="protein sequence ID" value="EFJ09058.1"/>
    <property type="molecule type" value="Genomic_DNA"/>
</dbReference>
<dbReference type="GO" id="GO:0004866">
    <property type="term" value="F:endopeptidase inhibitor activity"/>
    <property type="evidence" value="ECO:0000318"/>
    <property type="project" value="GO_Central"/>
</dbReference>
<dbReference type="OMA" id="DEPEAFH"/>
<proteinExistence type="inferred from homology"/>
<dbReference type="Gramene" id="EFJ08848">
    <property type="protein sequence ID" value="EFJ08848"/>
    <property type="gene ID" value="SELMODRAFT_229512"/>
</dbReference>
<dbReference type="PANTHER" id="PTHR48222:SF4">
    <property type="entry name" value="PROTEINASE INHIBITOR, PROPEPTIDE"/>
    <property type="match status" value="1"/>
</dbReference>
<evidence type="ECO:0000313" key="5">
    <source>
        <dbReference type="EMBL" id="EFJ08848.1"/>
    </source>
</evidence>
<dbReference type="Gramene" id="EFJ09058">
    <property type="protein sequence ID" value="EFJ09058"/>
    <property type="gene ID" value="SELMODRAFT_235873"/>
</dbReference>
<evidence type="ECO:0000259" key="4">
    <source>
        <dbReference type="Pfam" id="PF05922"/>
    </source>
</evidence>
<protein>
    <recommendedName>
        <fullName evidence="4">Inhibitor I9 domain-containing protein</fullName>
    </recommendedName>
</protein>
<keyword evidence="7" id="KW-1185">Reference proteome</keyword>
<sequence>MAGESGNAQKSDVYIVHMAKSGEESPNALEAKQLDVLASVLGSPDAAKDAILYHYKHSMHGFSAKLTADQAKAISELPGVLQVHVSQTYQLHGGGATPTVQEAS</sequence>
<comment type="similarity">
    <text evidence="1">Belongs to the peptidase S8 family.</text>
</comment>
<evidence type="ECO:0000256" key="2">
    <source>
        <dbReference type="ARBA" id="ARBA00022670"/>
    </source>
</evidence>
<dbReference type="Proteomes" id="UP000001514">
    <property type="component" value="Unassembled WGS sequence"/>
</dbReference>
<dbReference type="GO" id="GO:0008236">
    <property type="term" value="F:serine-type peptidase activity"/>
    <property type="evidence" value="ECO:0007669"/>
    <property type="project" value="UniProtKB-KW"/>
</dbReference>
<keyword evidence="3" id="KW-0720">Serine protease</keyword>
<evidence type="ECO:0000256" key="3">
    <source>
        <dbReference type="ARBA" id="ARBA00022825"/>
    </source>
</evidence>
<feature type="domain" description="Inhibitor I9" evidence="4">
    <location>
        <begin position="13"/>
        <end position="92"/>
    </location>
</feature>
<evidence type="ECO:0000313" key="6">
    <source>
        <dbReference type="EMBL" id="EFJ09058.1"/>
    </source>
</evidence>
<evidence type="ECO:0000313" key="7">
    <source>
        <dbReference type="Proteomes" id="UP000001514"/>
    </source>
</evidence>
<keyword evidence="2" id="KW-0645">Protease</keyword>
<evidence type="ECO:0000256" key="1">
    <source>
        <dbReference type="ARBA" id="ARBA00011073"/>
    </source>
</evidence>
<dbReference type="KEGG" id="smo:SELMODRAFT_235873"/>
<dbReference type="GO" id="GO:0006508">
    <property type="term" value="P:proteolysis"/>
    <property type="evidence" value="ECO:0007669"/>
    <property type="project" value="UniProtKB-KW"/>
</dbReference>
<dbReference type="HOGENOM" id="CLU_000625_6_4_1"/>
<keyword evidence="3" id="KW-0378">Hydrolase</keyword>
<organism evidence="7">
    <name type="scientific">Selaginella moellendorffii</name>
    <name type="common">Spikemoss</name>
    <dbReference type="NCBI Taxonomy" id="88036"/>
    <lineage>
        <taxon>Eukaryota</taxon>
        <taxon>Viridiplantae</taxon>
        <taxon>Streptophyta</taxon>
        <taxon>Embryophyta</taxon>
        <taxon>Tracheophyta</taxon>
        <taxon>Lycopodiopsida</taxon>
        <taxon>Selaginellales</taxon>
        <taxon>Selaginellaceae</taxon>
        <taxon>Selaginella</taxon>
    </lineage>
</organism>
<gene>
    <name evidence="5" type="ORF">SELMODRAFT_229512</name>
    <name evidence="6" type="ORF">SELMODRAFT_235873</name>
</gene>
<name>D8T2H6_SELML</name>
<dbReference type="EMBL" id="GL377669">
    <property type="protein sequence ID" value="EFJ08848.1"/>
    <property type="molecule type" value="Genomic_DNA"/>
</dbReference>
<dbReference type="KEGG" id="smo:SELMODRAFT_229512"/>
<dbReference type="FunFam" id="3.30.70.80:FF:000002">
    <property type="entry name" value="Subtilisin-like protease SBT5.3"/>
    <property type="match status" value="1"/>
</dbReference>
<dbReference type="FunCoup" id="D8T2H6">
    <property type="interactions" value="1786"/>
</dbReference>
<accession>D8T2H6</accession>
<dbReference type="Gene3D" id="3.30.70.80">
    <property type="entry name" value="Peptidase S8 propeptide/proteinase inhibitor I9"/>
    <property type="match status" value="1"/>
</dbReference>
<dbReference type="InterPro" id="IPR037045">
    <property type="entry name" value="S8pro/Inhibitor_I9_sf"/>
</dbReference>
<dbReference type="eggNOG" id="ENOG502S44X">
    <property type="taxonomic scope" value="Eukaryota"/>
</dbReference>
<dbReference type="AlphaFoldDB" id="D8T2H6"/>
<dbReference type="InParanoid" id="D8T2H6"/>
<dbReference type="PANTHER" id="PTHR48222">
    <property type="entry name" value="PROTEINASE INHIBITOR, PROPEPTIDE"/>
    <property type="match status" value="1"/>
</dbReference>
<dbReference type="Pfam" id="PF05922">
    <property type="entry name" value="Inhibitor_I9"/>
    <property type="match status" value="1"/>
</dbReference>